<dbReference type="OrthoDB" id="10556855at2759"/>
<keyword evidence="2" id="KW-1185">Reference proteome</keyword>
<evidence type="ECO:0000313" key="2">
    <source>
        <dbReference type="Proteomes" id="UP000270924"/>
    </source>
</evidence>
<sequence length="121" mass="13675">MQVPQAEPHTVVQEQGNNNIGNSVWYLQQAVRNIKRVAYSRLENAQAGRIVKGCRWFLRLLSPGFTAAQKTAAVEHHALDWPMIISGTPHAARLLLPAPIFYAPLMEGSQEGYWIQKIKKR</sequence>
<dbReference type="InParanoid" id="A0A3P7EQ71"/>
<dbReference type="Proteomes" id="UP000270924">
    <property type="component" value="Unassembled WGS sequence"/>
</dbReference>
<evidence type="ECO:0000313" key="1">
    <source>
        <dbReference type="EMBL" id="VDM23373.1"/>
    </source>
</evidence>
<accession>A0A3P7EQ71</accession>
<name>A0A3P7EQ71_WUCBA</name>
<gene>
    <name evidence="1" type="ORF">WBA_LOCUS12964</name>
</gene>
<dbReference type="AlphaFoldDB" id="A0A3P7EQ71"/>
<organism evidence="1 2">
    <name type="scientific">Wuchereria bancrofti</name>
    <dbReference type="NCBI Taxonomy" id="6293"/>
    <lineage>
        <taxon>Eukaryota</taxon>
        <taxon>Metazoa</taxon>
        <taxon>Ecdysozoa</taxon>
        <taxon>Nematoda</taxon>
        <taxon>Chromadorea</taxon>
        <taxon>Rhabditida</taxon>
        <taxon>Spirurina</taxon>
        <taxon>Spiruromorpha</taxon>
        <taxon>Filarioidea</taxon>
        <taxon>Onchocercidae</taxon>
        <taxon>Wuchereria</taxon>
    </lineage>
</organism>
<proteinExistence type="predicted"/>
<reference evidence="1 2" key="1">
    <citation type="submission" date="2018-11" db="EMBL/GenBank/DDBJ databases">
        <authorList>
            <consortium name="Pathogen Informatics"/>
        </authorList>
    </citation>
    <scope>NUCLEOTIDE SEQUENCE [LARGE SCALE GENOMIC DNA]</scope>
</reference>
<dbReference type="EMBL" id="UYWW01013353">
    <property type="protein sequence ID" value="VDM23373.1"/>
    <property type="molecule type" value="Genomic_DNA"/>
</dbReference>
<protein>
    <submittedName>
        <fullName evidence="1">Uncharacterized protein</fullName>
    </submittedName>
</protein>